<protein>
    <recommendedName>
        <fullName evidence="5">SH3 domain-containing protein</fullName>
    </recommendedName>
</protein>
<evidence type="ECO:0000313" key="4">
    <source>
        <dbReference type="Proteomes" id="UP000469011"/>
    </source>
</evidence>
<feature type="signal peptide" evidence="2">
    <location>
        <begin position="1"/>
        <end position="23"/>
    </location>
</feature>
<dbReference type="EMBL" id="JAAAMG010000002">
    <property type="protein sequence ID" value="NDW03478.1"/>
    <property type="molecule type" value="Genomic_DNA"/>
</dbReference>
<reference evidence="3 4" key="1">
    <citation type="submission" date="2020-01" db="EMBL/GenBank/DDBJ databases">
        <title>Jiella pacifica sp. nov.</title>
        <authorList>
            <person name="Xue Z."/>
            <person name="Zhu S."/>
            <person name="Chen J."/>
            <person name="Yang J."/>
        </authorList>
    </citation>
    <scope>NUCLEOTIDE SEQUENCE [LARGE SCALE GENOMIC DNA]</scope>
    <source>
        <strain evidence="3 4">40Bstr34</strain>
    </source>
</reference>
<evidence type="ECO:0000256" key="2">
    <source>
        <dbReference type="SAM" id="SignalP"/>
    </source>
</evidence>
<keyword evidence="4" id="KW-1185">Reference proteome</keyword>
<accession>A0A6N9T3B2</accession>
<feature type="chain" id="PRO_5026821727" description="SH3 domain-containing protein" evidence="2">
    <location>
        <begin position="24"/>
        <end position="326"/>
    </location>
</feature>
<dbReference type="Proteomes" id="UP000469011">
    <property type="component" value="Unassembled WGS sequence"/>
</dbReference>
<organism evidence="3 4">
    <name type="scientific">Jiella pacifica</name>
    <dbReference type="NCBI Taxonomy" id="2696469"/>
    <lineage>
        <taxon>Bacteria</taxon>
        <taxon>Pseudomonadati</taxon>
        <taxon>Pseudomonadota</taxon>
        <taxon>Alphaproteobacteria</taxon>
        <taxon>Hyphomicrobiales</taxon>
        <taxon>Aurantimonadaceae</taxon>
        <taxon>Jiella</taxon>
    </lineage>
</organism>
<evidence type="ECO:0000313" key="3">
    <source>
        <dbReference type="EMBL" id="NDW03478.1"/>
    </source>
</evidence>
<evidence type="ECO:0000256" key="1">
    <source>
        <dbReference type="SAM" id="MobiDB-lite"/>
    </source>
</evidence>
<gene>
    <name evidence="3" type="ORF">GTK09_03480</name>
</gene>
<evidence type="ECO:0008006" key="5">
    <source>
        <dbReference type="Google" id="ProtNLM"/>
    </source>
</evidence>
<dbReference type="RefSeq" id="WP_163461109.1">
    <property type="nucleotide sequence ID" value="NZ_JAAAMG010000002.1"/>
</dbReference>
<feature type="compositionally biased region" description="Basic and acidic residues" evidence="1">
    <location>
        <begin position="75"/>
        <end position="88"/>
    </location>
</feature>
<sequence length="326" mass="35131">MPTWRILAAGLAIAAGSVGPAAAQGFPPACQDLVEKLCGRVSVGRCFQDESLWASVSSQCSGDIQTMIEMEREALEQQAEDRNTRPRGNENPAHRQTAGQSREIQRGLSYGGILRAGPGMDYAKLGSLQPDDDINILEDTGVWFNDYKWFKVDSPIGVGYHWGGIFCTEGRAPEGVLSSCAQDISGGGPQPAPTAEPDEATDAAEYVRTTFYTEEMLMEGLSPDNEGFFTNPAVDVIHANNGPGGSCIDVNPFVDAQDFDIAEIKRTLRLNASRAANGQMLVEADFRNFGERKSIVWTLVGSSGYWQVSDIEGPDSGSRLGGIRCP</sequence>
<name>A0A6N9T3B2_9HYPH</name>
<dbReference type="AlphaFoldDB" id="A0A6N9T3B2"/>
<keyword evidence="2" id="KW-0732">Signal</keyword>
<proteinExistence type="predicted"/>
<feature type="region of interest" description="Disordered" evidence="1">
    <location>
        <begin position="75"/>
        <end position="102"/>
    </location>
</feature>
<comment type="caution">
    <text evidence="3">The sequence shown here is derived from an EMBL/GenBank/DDBJ whole genome shotgun (WGS) entry which is preliminary data.</text>
</comment>
<feature type="region of interest" description="Disordered" evidence="1">
    <location>
        <begin position="181"/>
        <end position="200"/>
    </location>
</feature>